<organism evidence="4 5">
    <name type="scientific">Taurinivorans muris</name>
    <dbReference type="NCBI Taxonomy" id="2787751"/>
    <lineage>
        <taxon>Bacteria</taxon>
        <taxon>Pseudomonadati</taxon>
        <taxon>Thermodesulfobacteriota</taxon>
        <taxon>Desulfovibrionia</taxon>
        <taxon>Desulfovibrionales</taxon>
        <taxon>Desulfovibrionaceae</taxon>
        <taxon>Taurinivorans</taxon>
    </lineage>
</organism>
<evidence type="ECO:0000259" key="3">
    <source>
        <dbReference type="PROSITE" id="PS51462"/>
    </source>
</evidence>
<dbReference type="Pfam" id="PF00293">
    <property type="entry name" value="NUDIX"/>
    <property type="match status" value="1"/>
</dbReference>
<keyword evidence="1 2" id="KW-0378">Hydrolase</keyword>
<dbReference type="GO" id="GO:0016787">
    <property type="term" value="F:hydrolase activity"/>
    <property type="evidence" value="ECO:0007669"/>
    <property type="project" value="UniProtKB-KW"/>
</dbReference>
<dbReference type="CDD" id="cd18873">
    <property type="entry name" value="NUDIX_NadM_like"/>
    <property type="match status" value="1"/>
</dbReference>
<accession>A0ABY5Y261</accession>
<proteinExistence type="inferred from homology"/>
<dbReference type="InterPro" id="IPR000086">
    <property type="entry name" value="NUDIX_hydrolase_dom"/>
</dbReference>
<dbReference type="PRINTS" id="PR00502">
    <property type="entry name" value="NUDIXFAMILY"/>
</dbReference>
<gene>
    <name evidence="4" type="ORF">JBF11_01960</name>
</gene>
<evidence type="ECO:0000256" key="1">
    <source>
        <dbReference type="ARBA" id="ARBA00022801"/>
    </source>
</evidence>
<dbReference type="PROSITE" id="PS00893">
    <property type="entry name" value="NUDIX_BOX"/>
    <property type="match status" value="1"/>
</dbReference>
<dbReference type="Proteomes" id="UP001058120">
    <property type="component" value="Chromosome"/>
</dbReference>
<dbReference type="InterPro" id="IPR020084">
    <property type="entry name" value="NUDIX_hydrolase_CS"/>
</dbReference>
<dbReference type="PANTHER" id="PTHR43736:SF1">
    <property type="entry name" value="DIHYDRONEOPTERIN TRIPHOSPHATE DIPHOSPHATASE"/>
    <property type="match status" value="1"/>
</dbReference>
<evidence type="ECO:0000313" key="4">
    <source>
        <dbReference type="EMBL" id="UWX06103.1"/>
    </source>
</evidence>
<dbReference type="SUPFAM" id="SSF55811">
    <property type="entry name" value="Nudix"/>
    <property type="match status" value="1"/>
</dbReference>
<feature type="domain" description="Nudix hydrolase" evidence="3">
    <location>
        <begin position="16"/>
        <end position="142"/>
    </location>
</feature>
<dbReference type="PANTHER" id="PTHR43736">
    <property type="entry name" value="ADP-RIBOSE PYROPHOSPHATASE"/>
    <property type="match status" value="1"/>
</dbReference>
<keyword evidence="5" id="KW-1185">Reference proteome</keyword>
<dbReference type="Gene3D" id="3.90.79.10">
    <property type="entry name" value="Nucleoside Triphosphate Pyrophosphohydrolase"/>
    <property type="match status" value="1"/>
</dbReference>
<name>A0ABY5Y261_9BACT</name>
<dbReference type="EMBL" id="CP065938">
    <property type="protein sequence ID" value="UWX06103.1"/>
    <property type="molecule type" value="Genomic_DNA"/>
</dbReference>
<evidence type="ECO:0000313" key="5">
    <source>
        <dbReference type="Proteomes" id="UP001058120"/>
    </source>
</evidence>
<dbReference type="RefSeq" id="WP_334315704.1">
    <property type="nucleotide sequence ID" value="NZ_CP065938.1"/>
</dbReference>
<comment type="similarity">
    <text evidence="2">Belongs to the Nudix hydrolase family.</text>
</comment>
<dbReference type="InterPro" id="IPR020476">
    <property type="entry name" value="Nudix_hydrolase"/>
</dbReference>
<evidence type="ECO:0000256" key="2">
    <source>
        <dbReference type="RuleBase" id="RU003476"/>
    </source>
</evidence>
<protein>
    <submittedName>
        <fullName evidence="4">NUDIX hydrolase</fullName>
    </submittedName>
</protein>
<dbReference type="InterPro" id="IPR015797">
    <property type="entry name" value="NUDIX_hydrolase-like_dom_sf"/>
</dbReference>
<dbReference type="PROSITE" id="PS51462">
    <property type="entry name" value="NUDIX"/>
    <property type="match status" value="1"/>
</dbReference>
<reference evidence="4" key="1">
    <citation type="submission" date="2020-12" db="EMBL/GenBank/DDBJ databases">
        <title>Taurinivorans muris gen. nov., sp. nov., fundamental and realized metabolic niche of a ubiquitous sulfidogenic bacterium in the murine intestine.</title>
        <authorList>
            <person name="Ye H."/>
            <person name="Hanson B.T."/>
            <person name="Loy A."/>
        </authorList>
    </citation>
    <scope>NUCLEOTIDE SEQUENCE</scope>
    <source>
        <strain evidence="4">LT0009</strain>
    </source>
</reference>
<sequence length="153" mass="17197">MKKCPICKSDISKYDNPYPTADCIIYDEQKGIVLIERKNEPHGFALPGGFVETGESVEHAAVREMKEETGLDVELIGIVGVYSKPDRDPRFHTLTVTYVAKAKNPEQIMAGDDASNAHFRKLEDIPHLCFDHDTAVAHFKEYLQGKRPLLPVE</sequence>